<dbReference type="InterPro" id="IPR050266">
    <property type="entry name" value="AB_hydrolase_sf"/>
</dbReference>
<dbReference type="InterPro" id="IPR000073">
    <property type="entry name" value="AB_hydrolase_1"/>
</dbReference>
<evidence type="ECO:0000259" key="1">
    <source>
        <dbReference type="Pfam" id="PF12697"/>
    </source>
</evidence>
<dbReference type="PRINTS" id="PR00111">
    <property type="entry name" value="ABHYDROLASE"/>
</dbReference>
<dbReference type="InterPro" id="IPR029058">
    <property type="entry name" value="AB_hydrolase_fold"/>
</dbReference>
<proteinExistence type="predicted"/>
<dbReference type="PANTHER" id="PTHR43798">
    <property type="entry name" value="MONOACYLGLYCEROL LIPASE"/>
    <property type="match status" value="1"/>
</dbReference>
<evidence type="ECO:0000313" key="3">
    <source>
        <dbReference type="Proteomes" id="UP000240883"/>
    </source>
</evidence>
<dbReference type="Proteomes" id="UP000240883">
    <property type="component" value="Unassembled WGS sequence"/>
</dbReference>
<evidence type="ECO:0000313" key="2">
    <source>
        <dbReference type="EMBL" id="PSN73361.1"/>
    </source>
</evidence>
<name>A0A2T2P6Q2_CORCC</name>
<dbReference type="SUPFAM" id="SSF53474">
    <property type="entry name" value="alpha/beta-Hydrolases"/>
    <property type="match status" value="1"/>
</dbReference>
<gene>
    <name evidence="2" type="ORF">BS50DRAFT_607033</name>
</gene>
<sequence length="287" mass="31497">MAFFTLDTPHGLISITDTTLKNARPPLLLIHGNSSSSKIWHHMLASPSLTARNRLIAFDLPGHGASSDAPDADASYSMPGYAQLAAHILAHLNVRDVVVLGWSLGGHVAIELLALLKRGDPALEGVRMRGMVVVGTPPARGKGEVERGFAFADAHLSAAARREWAEGEEREFVRAGVGGEDKVQEWMEVDAKRTDGRARQIMFGKFVDGVGVDQRRVVEEEKDVLVGVVNGAQEPFVNLDYLDGIQWGRLWKGKCLRIEGTGHTPFWEKPAEFEVILKEYLEDVDKA</sequence>
<feature type="domain" description="AB hydrolase-1" evidence="1">
    <location>
        <begin position="27"/>
        <end position="273"/>
    </location>
</feature>
<dbReference type="EMBL" id="KZ678129">
    <property type="protein sequence ID" value="PSN73361.1"/>
    <property type="molecule type" value="Genomic_DNA"/>
</dbReference>
<dbReference type="Gene3D" id="3.40.50.1820">
    <property type="entry name" value="alpha/beta hydrolase"/>
    <property type="match status" value="1"/>
</dbReference>
<dbReference type="STRING" id="1448308.A0A2T2P6Q2"/>
<protein>
    <submittedName>
        <fullName evidence="2">Alpha/beta-hydrolase</fullName>
    </submittedName>
</protein>
<dbReference type="Pfam" id="PF12697">
    <property type="entry name" value="Abhydrolase_6"/>
    <property type="match status" value="1"/>
</dbReference>
<dbReference type="PANTHER" id="PTHR43798:SF33">
    <property type="entry name" value="HYDROLASE, PUTATIVE (AFU_ORTHOLOGUE AFUA_2G14860)-RELATED"/>
    <property type="match status" value="1"/>
</dbReference>
<dbReference type="AlphaFoldDB" id="A0A2T2P6Q2"/>
<keyword evidence="2" id="KW-0378">Hydrolase</keyword>
<dbReference type="GO" id="GO:0016787">
    <property type="term" value="F:hydrolase activity"/>
    <property type="evidence" value="ECO:0007669"/>
    <property type="project" value="UniProtKB-KW"/>
</dbReference>
<dbReference type="GO" id="GO:0016020">
    <property type="term" value="C:membrane"/>
    <property type="evidence" value="ECO:0007669"/>
    <property type="project" value="TreeGrafter"/>
</dbReference>
<keyword evidence="3" id="KW-1185">Reference proteome</keyword>
<dbReference type="OrthoDB" id="8119704at2759"/>
<organism evidence="2 3">
    <name type="scientific">Corynespora cassiicola Philippines</name>
    <dbReference type="NCBI Taxonomy" id="1448308"/>
    <lineage>
        <taxon>Eukaryota</taxon>
        <taxon>Fungi</taxon>
        <taxon>Dikarya</taxon>
        <taxon>Ascomycota</taxon>
        <taxon>Pezizomycotina</taxon>
        <taxon>Dothideomycetes</taxon>
        <taxon>Pleosporomycetidae</taxon>
        <taxon>Pleosporales</taxon>
        <taxon>Corynesporascaceae</taxon>
        <taxon>Corynespora</taxon>
    </lineage>
</organism>
<reference evidence="2 3" key="1">
    <citation type="journal article" date="2018" name="Front. Microbiol.">
        <title>Genome-Wide Analysis of Corynespora cassiicola Leaf Fall Disease Putative Effectors.</title>
        <authorList>
            <person name="Lopez D."/>
            <person name="Ribeiro S."/>
            <person name="Label P."/>
            <person name="Fumanal B."/>
            <person name="Venisse J.S."/>
            <person name="Kohler A."/>
            <person name="de Oliveira R.R."/>
            <person name="Labutti K."/>
            <person name="Lipzen A."/>
            <person name="Lail K."/>
            <person name="Bauer D."/>
            <person name="Ohm R.A."/>
            <person name="Barry K.W."/>
            <person name="Spatafora J."/>
            <person name="Grigoriev I.V."/>
            <person name="Martin F.M."/>
            <person name="Pujade-Renaud V."/>
        </authorList>
    </citation>
    <scope>NUCLEOTIDE SEQUENCE [LARGE SCALE GENOMIC DNA]</scope>
    <source>
        <strain evidence="2 3">Philippines</strain>
    </source>
</reference>
<accession>A0A2T2P6Q2</accession>